<keyword evidence="1" id="KW-0472">Membrane</keyword>
<dbReference type="AlphaFoldDB" id="A0AAD3CEV3"/>
<feature type="transmembrane region" description="Helical" evidence="1">
    <location>
        <begin position="173"/>
        <end position="194"/>
    </location>
</feature>
<evidence type="ECO:0000256" key="1">
    <source>
        <dbReference type="SAM" id="Phobius"/>
    </source>
</evidence>
<comment type="caution">
    <text evidence="2">The sequence shown here is derived from an EMBL/GenBank/DDBJ whole genome shotgun (WGS) entry which is preliminary data.</text>
</comment>
<keyword evidence="1" id="KW-1133">Transmembrane helix</keyword>
<feature type="transmembrane region" description="Helical" evidence="1">
    <location>
        <begin position="116"/>
        <end position="135"/>
    </location>
</feature>
<evidence type="ECO:0000313" key="3">
    <source>
        <dbReference type="Proteomes" id="UP001054902"/>
    </source>
</evidence>
<organism evidence="2 3">
    <name type="scientific">Chaetoceros tenuissimus</name>
    <dbReference type="NCBI Taxonomy" id="426638"/>
    <lineage>
        <taxon>Eukaryota</taxon>
        <taxon>Sar</taxon>
        <taxon>Stramenopiles</taxon>
        <taxon>Ochrophyta</taxon>
        <taxon>Bacillariophyta</taxon>
        <taxon>Coscinodiscophyceae</taxon>
        <taxon>Chaetocerotophycidae</taxon>
        <taxon>Chaetocerotales</taxon>
        <taxon>Chaetocerotaceae</taxon>
        <taxon>Chaetoceros</taxon>
    </lineage>
</organism>
<dbReference type="EMBL" id="BLLK01000019">
    <property type="protein sequence ID" value="GFH44323.1"/>
    <property type="molecule type" value="Genomic_DNA"/>
</dbReference>
<sequence>MSLNQSDDEERGVEIVPNKLRQHSRLAQNEDESSMSTSSGITFRNRQEIDVIDYITAGCLILSAIFFFSGAGMSRIHTMSTYGTMYLLFSVCYIPHTAYHVALVKEHGKKRIFIKSLNFIAGTMYFLGACCALGNNLMGFSSLWIVAALLNFIEFTLELMEYIRMDDRPLLKLLEKSIGVLTSILIIAASSSKIDAYTGHIGNFTAKYELGTDLFLAAAVFHALYSVLAVLDMFTV</sequence>
<keyword evidence="1" id="KW-0812">Transmembrane</keyword>
<accession>A0AAD3CEV3</accession>
<reference evidence="2 3" key="1">
    <citation type="journal article" date="2021" name="Sci. Rep.">
        <title>The genome of the diatom Chaetoceros tenuissimus carries an ancient integrated fragment of an extant virus.</title>
        <authorList>
            <person name="Hongo Y."/>
            <person name="Kimura K."/>
            <person name="Takaki Y."/>
            <person name="Yoshida Y."/>
            <person name="Baba S."/>
            <person name="Kobayashi G."/>
            <person name="Nagasaki K."/>
            <person name="Hano T."/>
            <person name="Tomaru Y."/>
        </authorList>
    </citation>
    <scope>NUCLEOTIDE SEQUENCE [LARGE SCALE GENOMIC DNA]</scope>
    <source>
        <strain evidence="2 3">NIES-3715</strain>
    </source>
</reference>
<feature type="transmembrane region" description="Helical" evidence="1">
    <location>
        <begin position="141"/>
        <end position="161"/>
    </location>
</feature>
<feature type="transmembrane region" description="Helical" evidence="1">
    <location>
        <begin position="51"/>
        <end position="73"/>
    </location>
</feature>
<name>A0AAD3CEV3_9STRA</name>
<evidence type="ECO:0000313" key="2">
    <source>
        <dbReference type="EMBL" id="GFH44323.1"/>
    </source>
</evidence>
<proteinExistence type="predicted"/>
<protein>
    <submittedName>
        <fullName evidence="2">Uncharacterized protein</fullName>
    </submittedName>
</protein>
<feature type="transmembrane region" description="Helical" evidence="1">
    <location>
        <begin position="85"/>
        <end position="104"/>
    </location>
</feature>
<dbReference type="Proteomes" id="UP001054902">
    <property type="component" value="Unassembled WGS sequence"/>
</dbReference>
<feature type="transmembrane region" description="Helical" evidence="1">
    <location>
        <begin position="214"/>
        <end position="234"/>
    </location>
</feature>
<gene>
    <name evidence="2" type="ORF">CTEN210_00797</name>
</gene>
<keyword evidence="3" id="KW-1185">Reference proteome</keyword>